<accession>A0A811UP08</accession>
<proteinExistence type="predicted"/>
<feature type="signal peptide" evidence="1">
    <location>
        <begin position="1"/>
        <end position="20"/>
    </location>
</feature>
<dbReference type="Proteomes" id="UP000606786">
    <property type="component" value="Unassembled WGS sequence"/>
</dbReference>
<feature type="chain" id="PRO_5032677413" evidence="1">
    <location>
        <begin position="21"/>
        <end position="136"/>
    </location>
</feature>
<sequence length="136" mass="15766">MLHIFIVDLYLLCTNSTVLTLTIKLQEQFPKVKRCTYTNRRWIRGIRCERTDRRTNGRTVGTDKLPTLNGPLFFGNTCFLPQILHSSSGSTIVRLTGPERDWLYFICMISGKGGRVKRACLYVTNLFRLNNVENEY</sequence>
<gene>
    <name evidence="2" type="ORF">CCAP1982_LOCUS9074</name>
</gene>
<dbReference type="AlphaFoldDB" id="A0A811UP08"/>
<evidence type="ECO:0000256" key="1">
    <source>
        <dbReference type="SAM" id="SignalP"/>
    </source>
</evidence>
<organism evidence="2 3">
    <name type="scientific">Ceratitis capitata</name>
    <name type="common">Mediterranean fruit fly</name>
    <name type="synonym">Tephritis capitata</name>
    <dbReference type="NCBI Taxonomy" id="7213"/>
    <lineage>
        <taxon>Eukaryota</taxon>
        <taxon>Metazoa</taxon>
        <taxon>Ecdysozoa</taxon>
        <taxon>Arthropoda</taxon>
        <taxon>Hexapoda</taxon>
        <taxon>Insecta</taxon>
        <taxon>Pterygota</taxon>
        <taxon>Neoptera</taxon>
        <taxon>Endopterygota</taxon>
        <taxon>Diptera</taxon>
        <taxon>Brachycera</taxon>
        <taxon>Muscomorpha</taxon>
        <taxon>Tephritoidea</taxon>
        <taxon>Tephritidae</taxon>
        <taxon>Ceratitis</taxon>
        <taxon>Ceratitis</taxon>
    </lineage>
</organism>
<dbReference type="EMBL" id="CAJHJT010000012">
    <property type="protein sequence ID" value="CAD7000600.1"/>
    <property type="molecule type" value="Genomic_DNA"/>
</dbReference>
<evidence type="ECO:0000313" key="3">
    <source>
        <dbReference type="Proteomes" id="UP000606786"/>
    </source>
</evidence>
<keyword evidence="1" id="KW-0732">Signal</keyword>
<protein>
    <submittedName>
        <fullName evidence="2">(Mediterranean fruit fly) hypothetical protein</fullName>
    </submittedName>
</protein>
<keyword evidence="3" id="KW-1185">Reference proteome</keyword>
<reference evidence="2" key="1">
    <citation type="submission" date="2020-11" db="EMBL/GenBank/DDBJ databases">
        <authorList>
            <person name="Whitehead M."/>
        </authorList>
    </citation>
    <scope>NUCLEOTIDE SEQUENCE</scope>
    <source>
        <strain evidence="2">EGII</strain>
    </source>
</reference>
<comment type="caution">
    <text evidence="2">The sequence shown here is derived from an EMBL/GenBank/DDBJ whole genome shotgun (WGS) entry which is preliminary data.</text>
</comment>
<evidence type="ECO:0000313" key="2">
    <source>
        <dbReference type="EMBL" id="CAD7000600.1"/>
    </source>
</evidence>
<name>A0A811UP08_CERCA</name>